<evidence type="ECO:0000313" key="7">
    <source>
        <dbReference type="Proteomes" id="UP001359781"/>
    </source>
</evidence>
<dbReference type="Pfam" id="PF08352">
    <property type="entry name" value="oligo_HPY"/>
    <property type="match status" value="2"/>
</dbReference>
<dbReference type="Gene3D" id="3.40.50.300">
    <property type="entry name" value="P-loop containing nucleotide triphosphate hydrolases"/>
    <property type="match status" value="2"/>
</dbReference>
<dbReference type="Pfam" id="PF00005">
    <property type="entry name" value="ABC_tran"/>
    <property type="match status" value="2"/>
</dbReference>
<protein>
    <submittedName>
        <fullName evidence="6">ABC transporter ATP-binding protein</fullName>
    </submittedName>
</protein>
<keyword evidence="4 6" id="KW-0067">ATP-binding</keyword>
<dbReference type="SUPFAM" id="SSF52540">
    <property type="entry name" value="P-loop containing nucleoside triphosphate hydrolases"/>
    <property type="match status" value="2"/>
</dbReference>
<evidence type="ECO:0000313" key="6">
    <source>
        <dbReference type="EMBL" id="MEJ4099267.1"/>
    </source>
</evidence>
<comment type="caution">
    <text evidence="6">The sequence shown here is derived from an EMBL/GenBank/DDBJ whole genome shotgun (WGS) entry which is preliminary data.</text>
</comment>
<dbReference type="SMART" id="SM00382">
    <property type="entry name" value="AAA"/>
    <property type="match status" value="2"/>
</dbReference>
<dbReference type="InterPro" id="IPR003593">
    <property type="entry name" value="AAA+_ATPase"/>
</dbReference>
<feature type="domain" description="ABC transporter" evidence="5">
    <location>
        <begin position="266"/>
        <end position="486"/>
    </location>
</feature>
<sequence>MNTVLQVKGLHIADLVSDVSFTLRPGERLGLIGESGSGKSLTALALMALCPLPARGSIRLGGTELVGLPERRARRVRGRRIAMVFQEPMTALNPLMTVGAQLRKAMPDLPSGQARRRATDLVCDVGLAPEHLGAYPHQLSGGQRQRVLIAMALSQDPEVLVCDEPTTALDATVQHQIITLIREVTTQRGIAVIFISHDLSLVASLCPRLLVMHSGRIVEAGHTREIVRRPQHPHTRALMAATRLPTLAHREEPTQGHHGGVESPAVTITNVTRTFSSSGRTVSALRGVSMTVPRGARLGIVGGSGSGKTTLLRILAGLDRPDSGQAWLRGRAHMVFQDPFSSFNPRMRVGAAITEALPRGQRRKRAAELMAQVGLDPESAHRLPHEFSGGQRQRLSLARALSTDPDVLLADEAVSALDVTVRARILDLLDEAVTPERTLVFVTHDLSVVRRLCTEVAVMRHGRIVEHGSVERVWEHPEHPYTRELLASAIPTPDDVG</sequence>
<keyword evidence="2" id="KW-0813">Transport</keyword>
<dbReference type="PANTHER" id="PTHR43776">
    <property type="entry name" value="TRANSPORT ATP-BINDING PROTEIN"/>
    <property type="match status" value="1"/>
</dbReference>
<proteinExistence type="inferred from homology"/>
<reference evidence="6 7" key="1">
    <citation type="submission" date="2024-02" db="EMBL/GenBank/DDBJ databases">
        <title>Whole genome sequencing and characterization of Corynebacterium isolated from the ocular surface of dry eye disease sufferers.</title>
        <authorList>
            <person name="Naqvi M."/>
        </authorList>
    </citation>
    <scope>NUCLEOTIDE SEQUENCE [LARGE SCALE GENOMIC DNA]</scope>
    <source>
        <strain evidence="6 7">PCRF</strain>
    </source>
</reference>
<name>A0ABU8NWW5_9CORY</name>
<dbReference type="RefSeq" id="WP_337889148.1">
    <property type="nucleotide sequence ID" value="NZ_JBAHVI010000001.1"/>
</dbReference>
<evidence type="ECO:0000256" key="4">
    <source>
        <dbReference type="ARBA" id="ARBA00022840"/>
    </source>
</evidence>
<dbReference type="GO" id="GO:0005524">
    <property type="term" value="F:ATP binding"/>
    <property type="evidence" value="ECO:0007669"/>
    <property type="project" value="UniProtKB-KW"/>
</dbReference>
<dbReference type="InterPro" id="IPR050319">
    <property type="entry name" value="ABC_transp_ATP-bind"/>
</dbReference>
<evidence type="ECO:0000256" key="2">
    <source>
        <dbReference type="ARBA" id="ARBA00022448"/>
    </source>
</evidence>
<accession>A0ABU8NWW5</accession>
<keyword evidence="7" id="KW-1185">Reference proteome</keyword>
<evidence type="ECO:0000259" key="5">
    <source>
        <dbReference type="PROSITE" id="PS50893"/>
    </source>
</evidence>
<dbReference type="InterPro" id="IPR003439">
    <property type="entry name" value="ABC_transporter-like_ATP-bd"/>
</dbReference>
<dbReference type="InterPro" id="IPR017871">
    <property type="entry name" value="ABC_transporter-like_CS"/>
</dbReference>
<dbReference type="InterPro" id="IPR027417">
    <property type="entry name" value="P-loop_NTPase"/>
</dbReference>
<gene>
    <name evidence="6" type="ORF">V5S96_02675</name>
</gene>
<dbReference type="InterPro" id="IPR013563">
    <property type="entry name" value="Oligopep_ABC_C"/>
</dbReference>
<evidence type="ECO:0000256" key="1">
    <source>
        <dbReference type="ARBA" id="ARBA00005417"/>
    </source>
</evidence>
<comment type="similarity">
    <text evidence="1">Belongs to the ABC transporter superfamily.</text>
</comment>
<keyword evidence="3" id="KW-0547">Nucleotide-binding</keyword>
<dbReference type="PROSITE" id="PS00211">
    <property type="entry name" value="ABC_TRANSPORTER_1"/>
    <property type="match status" value="2"/>
</dbReference>
<dbReference type="PANTHER" id="PTHR43776:SF7">
    <property type="entry name" value="D,D-DIPEPTIDE TRANSPORT ATP-BINDING PROTEIN DDPF-RELATED"/>
    <property type="match status" value="1"/>
</dbReference>
<evidence type="ECO:0000256" key="3">
    <source>
        <dbReference type="ARBA" id="ARBA00022741"/>
    </source>
</evidence>
<dbReference type="EMBL" id="JBAHVJ010000003">
    <property type="protein sequence ID" value="MEJ4099267.1"/>
    <property type="molecule type" value="Genomic_DNA"/>
</dbReference>
<organism evidence="6 7">
    <name type="scientific">Corynebacterium mastitidis</name>
    <dbReference type="NCBI Taxonomy" id="161890"/>
    <lineage>
        <taxon>Bacteria</taxon>
        <taxon>Bacillati</taxon>
        <taxon>Actinomycetota</taxon>
        <taxon>Actinomycetes</taxon>
        <taxon>Mycobacteriales</taxon>
        <taxon>Corynebacteriaceae</taxon>
        <taxon>Corynebacterium</taxon>
    </lineage>
</organism>
<dbReference type="NCBIfam" id="NF008453">
    <property type="entry name" value="PRK11308.1"/>
    <property type="match status" value="2"/>
</dbReference>
<dbReference type="CDD" id="cd03257">
    <property type="entry name" value="ABC_NikE_OppD_transporters"/>
    <property type="match status" value="2"/>
</dbReference>
<dbReference type="Proteomes" id="UP001359781">
    <property type="component" value="Unassembled WGS sequence"/>
</dbReference>
<dbReference type="PROSITE" id="PS50893">
    <property type="entry name" value="ABC_TRANSPORTER_2"/>
    <property type="match status" value="2"/>
</dbReference>
<feature type="domain" description="ABC transporter" evidence="5">
    <location>
        <begin position="1"/>
        <end position="239"/>
    </location>
</feature>